<sequence length="247" mass="27174">MARHLSALIVGQCFTSSHWHAIKGRAETFDCRGGCRIVHLDQYQVARAAFDQRTHRGGIALAFDQVSFPMTRHLAIFHFRRTHMDADQIGNLTTAINPARARAPTGSALSQTDDQLLAKLAHRQRVNGVVDGLATNVCIFKVREFHGVELAGNLLRRKAFSQQVDDQLEQFAPRQQFSIGPANGSATSHVLMGLIGRVSAGIRTVAAKLTADGRRTSVKRLGNSSLTQALELAKLDRDAFFNAEFMI</sequence>
<organism evidence="1 2">
    <name type="scientific">Pseudomonas tremae</name>
    <dbReference type="NCBI Taxonomy" id="200454"/>
    <lineage>
        <taxon>Bacteria</taxon>
        <taxon>Pseudomonadati</taxon>
        <taxon>Pseudomonadota</taxon>
        <taxon>Gammaproteobacteria</taxon>
        <taxon>Pseudomonadales</taxon>
        <taxon>Pseudomonadaceae</taxon>
        <taxon>Pseudomonas</taxon>
    </lineage>
</organism>
<evidence type="ECO:0000313" key="2">
    <source>
        <dbReference type="Proteomes" id="UP000050523"/>
    </source>
</evidence>
<dbReference type="GO" id="GO:0003677">
    <property type="term" value="F:DNA binding"/>
    <property type="evidence" value="ECO:0007669"/>
    <property type="project" value="UniProtKB-KW"/>
</dbReference>
<accession>A0AA40P7T8</accession>
<reference evidence="1 2" key="1">
    <citation type="submission" date="2015-09" db="EMBL/GenBank/DDBJ databases">
        <title>Genome announcement of multiple Pseudomonas syringae strains.</title>
        <authorList>
            <person name="Thakur S."/>
            <person name="Wang P.W."/>
            <person name="Gong Y."/>
            <person name="Weir B.S."/>
            <person name="Guttman D.S."/>
        </authorList>
    </citation>
    <scope>NUCLEOTIDE SEQUENCE [LARGE SCALE GENOMIC DNA]</scope>
    <source>
        <strain evidence="1 2">ICMP9151</strain>
    </source>
</reference>
<proteinExistence type="predicted"/>
<protein>
    <submittedName>
        <fullName evidence="1">Helix-hairpin-helix DNA-binding motif-containing protein</fullName>
    </submittedName>
</protein>
<keyword evidence="1" id="KW-0238">DNA-binding</keyword>
<dbReference type="AlphaFoldDB" id="A0AA40P7T8"/>
<evidence type="ECO:0000313" key="1">
    <source>
        <dbReference type="EMBL" id="KPZ06449.1"/>
    </source>
</evidence>
<name>A0AA40P7T8_9PSED</name>
<dbReference type="EMBL" id="LJRO01000061">
    <property type="protein sequence ID" value="KPZ06449.1"/>
    <property type="molecule type" value="Genomic_DNA"/>
</dbReference>
<dbReference type="Proteomes" id="UP000050523">
    <property type="component" value="Unassembled WGS sequence"/>
</dbReference>
<gene>
    <name evidence="1" type="ORF">ALO43_200472</name>
</gene>
<comment type="caution">
    <text evidence="1">The sequence shown here is derived from an EMBL/GenBank/DDBJ whole genome shotgun (WGS) entry which is preliminary data.</text>
</comment>